<evidence type="ECO:0000259" key="2">
    <source>
        <dbReference type="Pfam" id="PF11997"/>
    </source>
</evidence>
<dbReference type="Pfam" id="PF00534">
    <property type="entry name" value="Glycos_transf_1"/>
    <property type="match status" value="1"/>
</dbReference>
<dbReference type="KEGG" id="oyw:OdinLCB4_000355"/>
<sequence length="483" mass="55780">MKNLRVCIVTEGTYPYVIGGVSSWVHRLITQLKHIKFDILAIVPPGELKEKYQIPQNIENIYSIPISDEQKFTQPQFKKGEYYEKYIRAVKWLHQYFNEEDFNNASEYLVKLHTLLENEKPRFWASKPGWEYLREQYYKRKDSPSMIEWILAWKDTHIPMLNLISSRIPEADIYHGTNSGYAGLLAVIGGLKYNKPSIITDHGIFLRERLMELTKAKVKGLAEEMWLDVLTGLTRFIYLNCNLVTSVCNYNVNWVTEKLKIPKDKFKVIYNGVDPERLKPVEVPKPPYRVVGNISRIHPIKDIKMFIKAADLVLKKEGNVKFFVVGPVDDQKYYKECVNLIKKLGLTENFIFTGSRGEDILYWYNLFDIFVLSSISEGFPMSTIEAMACGTPVIVTDVGGAAEPVEGCGYVVPSGDFEQLAQRILEILQNKELAERFSENARRKVVEQFSLQKIMEEYDKVYQQIAKVNYQPTEESQLSSSIS</sequence>
<dbReference type="SUPFAM" id="SSF53756">
    <property type="entry name" value="UDP-Glycosyltransferase/glycogen phosphorylase"/>
    <property type="match status" value="1"/>
</dbReference>
<reference evidence="3" key="1">
    <citation type="journal article" date="2017" name="Nature">
        <title>Asgard archaea illuminate the origin of eukaryotic cellular complexity.</title>
        <authorList>
            <person name="Zaremba-Niedzwiedzka K."/>
            <person name="Caceres E.F."/>
            <person name="Saw J.H."/>
            <person name="Backstrom D."/>
            <person name="Juzokaite L."/>
            <person name="Vancaester E."/>
            <person name="Seitz K.W."/>
            <person name="Anantharaman K."/>
            <person name="Starnawski P."/>
            <person name="Kjeldsen K.U."/>
            <person name="Scott M.B."/>
            <person name="Nunoura T."/>
            <person name="Banfield J.F."/>
            <person name="Schramm A."/>
            <person name="Baker B.J."/>
            <person name="Spang A."/>
            <person name="Ettema T.J.G."/>
        </authorList>
    </citation>
    <scope>NUCLEOTIDE SEQUENCE</scope>
    <source>
        <strain evidence="3">LCB_4</strain>
    </source>
</reference>
<dbReference type="InterPro" id="IPR047691">
    <property type="entry name" value="PelF-like"/>
</dbReference>
<feature type="domain" description="Glycosyl transferase family 1" evidence="1">
    <location>
        <begin position="281"/>
        <end position="443"/>
    </location>
</feature>
<dbReference type="Pfam" id="PF11997">
    <property type="entry name" value="DUF3492"/>
    <property type="match status" value="1"/>
</dbReference>
<protein>
    <submittedName>
        <fullName evidence="3">GT4 family glycosyltransferase PelF</fullName>
    </submittedName>
</protein>
<dbReference type="AlphaFoldDB" id="A0AAF0IBI6"/>
<dbReference type="Proteomes" id="UP000186851">
    <property type="component" value="Chromosome"/>
</dbReference>
<proteinExistence type="predicted"/>
<organism evidence="3 4">
    <name type="scientific">Odinarchaeota yellowstonii (strain LCB_4)</name>
    <dbReference type="NCBI Taxonomy" id="1841599"/>
    <lineage>
        <taxon>Archaea</taxon>
        <taxon>Promethearchaeati</taxon>
        <taxon>Candidatus Odinarchaeota</taxon>
        <taxon>Candidatus Odinarchaeia</taxon>
        <taxon>Candidatus Odinarchaeales</taxon>
        <taxon>Candidatus Odinarchaeaceae</taxon>
        <taxon>Candidatus Odinarchaeum</taxon>
    </lineage>
</organism>
<accession>A0AAF0IBI6</accession>
<dbReference type="PANTHER" id="PTHR12526">
    <property type="entry name" value="GLYCOSYLTRANSFERASE"/>
    <property type="match status" value="1"/>
</dbReference>
<dbReference type="EMBL" id="CP091871">
    <property type="protein sequence ID" value="WEU40420.1"/>
    <property type="molecule type" value="Genomic_DNA"/>
</dbReference>
<dbReference type="Gene3D" id="3.40.50.2000">
    <property type="entry name" value="Glycogen Phosphorylase B"/>
    <property type="match status" value="2"/>
</dbReference>
<dbReference type="InterPro" id="IPR001296">
    <property type="entry name" value="Glyco_trans_1"/>
</dbReference>
<dbReference type="InterPro" id="IPR022622">
    <property type="entry name" value="DUF3492"/>
</dbReference>
<reference evidence="3" key="2">
    <citation type="journal article" date="2022" name="Nat. Microbiol.">
        <title>A closed Candidatus Odinarchaeum chromosome exposes Asgard archaeal viruses.</title>
        <authorList>
            <person name="Tamarit D."/>
            <person name="Caceres E.F."/>
            <person name="Krupovic M."/>
            <person name="Nijland R."/>
            <person name="Eme L."/>
            <person name="Robinson N.P."/>
            <person name="Ettema T.J.G."/>
        </authorList>
    </citation>
    <scope>NUCLEOTIDE SEQUENCE</scope>
    <source>
        <strain evidence="3">LCB_4</strain>
    </source>
</reference>
<dbReference type="NCBIfam" id="NF038011">
    <property type="entry name" value="PelF"/>
    <property type="match status" value="1"/>
</dbReference>
<gene>
    <name evidence="3" type="primary">pelF</name>
    <name evidence="3" type="ORF">OdinLCB4_000355</name>
</gene>
<evidence type="ECO:0000313" key="3">
    <source>
        <dbReference type="EMBL" id="WEU40420.1"/>
    </source>
</evidence>
<evidence type="ECO:0000313" key="4">
    <source>
        <dbReference type="Proteomes" id="UP000186851"/>
    </source>
</evidence>
<evidence type="ECO:0000259" key="1">
    <source>
        <dbReference type="Pfam" id="PF00534"/>
    </source>
</evidence>
<dbReference type="GO" id="GO:0016757">
    <property type="term" value="F:glycosyltransferase activity"/>
    <property type="evidence" value="ECO:0007669"/>
    <property type="project" value="InterPro"/>
</dbReference>
<name>A0AAF0IBI6_ODILC</name>
<dbReference type="PANTHER" id="PTHR12526:SF608">
    <property type="entry name" value="PELF"/>
    <property type="match status" value="1"/>
</dbReference>
<feature type="domain" description="DUF3492" evidence="2">
    <location>
        <begin position="5"/>
        <end position="255"/>
    </location>
</feature>